<protein>
    <submittedName>
        <fullName evidence="1">Uncharacterized protein</fullName>
    </submittedName>
</protein>
<name>A0A0E9QQA6_ANGAN</name>
<dbReference type="AlphaFoldDB" id="A0A0E9QQA6"/>
<accession>A0A0E9QQA6</accession>
<reference evidence="1" key="1">
    <citation type="submission" date="2014-11" db="EMBL/GenBank/DDBJ databases">
        <authorList>
            <person name="Amaro Gonzalez C."/>
        </authorList>
    </citation>
    <scope>NUCLEOTIDE SEQUENCE</scope>
</reference>
<proteinExistence type="predicted"/>
<reference evidence="1" key="2">
    <citation type="journal article" date="2015" name="Fish Shellfish Immunol.">
        <title>Early steps in the European eel (Anguilla anguilla)-Vibrio vulnificus interaction in the gills: Role of the RtxA13 toxin.</title>
        <authorList>
            <person name="Callol A."/>
            <person name="Pajuelo D."/>
            <person name="Ebbesson L."/>
            <person name="Teles M."/>
            <person name="MacKenzie S."/>
            <person name="Amaro C."/>
        </authorList>
    </citation>
    <scope>NUCLEOTIDE SEQUENCE</scope>
</reference>
<dbReference type="EMBL" id="GBXM01090289">
    <property type="protein sequence ID" value="JAH18288.1"/>
    <property type="molecule type" value="Transcribed_RNA"/>
</dbReference>
<evidence type="ECO:0000313" key="1">
    <source>
        <dbReference type="EMBL" id="JAH18288.1"/>
    </source>
</evidence>
<organism evidence="1">
    <name type="scientific">Anguilla anguilla</name>
    <name type="common">European freshwater eel</name>
    <name type="synonym">Muraena anguilla</name>
    <dbReference type="NCBI Taxonomy" id="7936"/>
    <lineage>
        <taxon>Eukaryota</taxon>
        <taxon>Metazoa</taxon>
        <taxon>Chordata</taxon>
        <taxon>Craniata</taxon>
        <taxon>Vertebrata</taxon>
        <taxon>Euteleostomi</taxon>
        <taxon>Actinopterygii</taxon>
        <taxon>Neopterygii</taxon>
        <taxon>Teleostei</taxon>
        <taxon>Anguilliformes</taxon>
        <taxon>Anguillidae</taxon>
        <taxon>Anguilla</taxon>
    </lineage>
</organism>
<sequence>MHSCYCDFVAYISISSLSRPAAAQRCCSVELK</sequence>